<feature type="compositionally biased region" description="Acidic residues" evidence="2">
    <location>
        <begin position="976"/>
        <end position="992"/>
    </location>
</feature>
<feature type="compositionally biased region" description="Polar residues" evidence="2">
    <location>
        <begin position="452"/>
        <end position="469"/>
    </location>
</feature>
<feature type="region of interest" description="Disordered" evidence="2">
    <location>
        <begin position="406"/>
        <end position="506"/>
    </location>
</feature>
<organism evidence="4 5">
    <name type="scientific">Didymella heteroderae</name>
    <dbReference type="NCBI Taxonomy" id="1769908"/>
    <lineage>
        <taxon>Eukaryota</taxon>
        <taxon>Fungi</taxon>
        <taxon>Dikarya</taxon>
        <taxon>Ascomycota</taxon>
        <taxon>Pezizomycotina</taxon>
        <taxon>Dothideomycetes</taxon>
        <taxon>Pleosporomycetidae</taxon>
        <taxon>Pleosporales</taxon>
        <taxon>Pleosporineae</taxon>
        <taxon>Didymellaceae</taxon>
        <taxon>Didymella</taxon>
    </lineage>
</organism>
<evidence type="ECO:0000313" key="5">
    <source>
        <dbReference type="Proteomes" id="UP000758155"/>
    </source>
</evidence>
<dbReference type="PANTHER" id="PTHR21563:SF3">
    <property type="entry name" value="ZINC FINGER C3H1 DOMAIN-CONTAINING PROTEIN"/>
    <property type="match status" value="1"/>
</dbReference>
<feature type="compositionally biased region" description="Polar residues" evidence="2">
    <location>
        <begin position="408"/>
        <end position="444"/>
    </location>
</feature>
<evidence type="ECO:0000313" key="4">
    <source>
        <dbReference type="EMBL" id="KAF3035812.1"/>
    </source>
</evidence>
<feature type="compositionally biased region" description="Polar residues" evidence="2">
    <location>
        <begin position="480"/>
        <end position="500"/>
    </location>
</feature>
<dbReference type="InterPro" id="IPR039278">
    <property type="entry name" value="Red1"/>
</dbReference>
<gene>
    <name evidence="4" type="ORF">E8E12_004993</name>
</gene>
<feature type="region of interest" description="Disordered" evidence="2">
    <location>
        <begin position="612"/>
        <end position="671"/>
    </location>
</feature>
<evidence type="ECO:0000256" key="1">
    <source>
        <dbReference type="SAM" id="Coils"/>
    </source>
</evidence>
<protein>
    <recommendedName>
        <fullName evidence="3">Putative zinc-finger domain-containing protein</fullName>
    </recommendedName>
</protein>
<feature type="compositionally biased region" description="Low complexity" evidence="2">
    <location>
        <begin position="17"/>
        <end position="34"/>
    </location>
</feature>
<feature type="region of interest" description="Disordered" evidence="2">
    <location>
        <begin position="891"/>
        <end position="1068"/>
    </location>
</feature>
<dbReference type="GO" id="GO:0000178">
    <property type="term" value="C:exosome (RNase complex)"/>
    <property type="evidence" value="ECO:0007669"/>
    <property type="project" value="TreeGrafter"/>
</dbReference>
<feature type="domain" description="Putative zinc-finger" evidence="3">
    <location>
        <begin position="1142"/>
        <end position="1163"/>
    </location>
</feature>
<feature type="region of interest" description="Disordered" evidence="2">
    <location>
        <begin position="544"/>
        <end position="578"/>
    </location>
</feature>
<dbReference type="GO" id="GO:0005634">
    <property type="term" value="C:nucleus"/>
    <property type="evidence" value="ECO:0007669"/>
    <property type="project" value="TreeGrafter"/>
</dbReference>
<feature type="compositionally biased region" description="Low complexity" evidence="2">
    <location>
        <begin position="105"/>
        <end position="124"/>
    </location>
</feature>
<proteinExistence type="predicted"/>
<dbReference type="InterPro" id="IPR019607">
    <property type="entry name" value="Putative_zinc-finger_domain"/>
</dbReference>
<feature type="region of interest" description="Disordered" evidence="2">
    <location>
        <begin position="98"/>
        <end position="129"/>
    </location>
</feature>
<feature type="region of interest" description="Disordered" evidence="2">
    <location>
        <begin position="733"/>
        <end position="876"/>
    </location>
</feature>
<keyword evidence="5" id="KW-1185">Reference proteome</keyword>
<keyword evidence="1" id="KW-0175">Coiled coil</keyword>
<feature type="compositionally biased region" description="Polar residues" evidence="2">
    <location>
        <begin position="821"/>
        <end position="836"/>
    </location>
</feature>
<dbReference type="Pfam" id="PF10650">
    <property type="entry name" value="zf-C3H1"/>
    <property type="match status" value="1"/>
</dbReference>
<dbReference type="OrthoDB" id="1922977at2759"/>
<reference evidence="4" key="1">
    <citation type="submission" date="2019-04" db="EMBL/GenBank/DDBJ databases">
        <title>Sequencing of skin fungus with MAO and IRED activity.</title>
        <authorList>
            <person name="Marsaioli A.J."/>
            <person name="Bonatto J.M.C."/>
            <person name="Reis Junior O."/>
        </authorList>
    </citation>
    <scope>NUCLEOTIDE SEQUENCE</scope>
    <source>
        <strain evidence="4">28M1</strain>
    </source>
</reference>
<name>A0A9P5BZB7_9PLEO</name>
<feature type="compositionally biased region" description="Polar residues" evidence="2">
    <location>
        <begin position="360"/>
        <end position="380"/>
    </location>
</feature>
<feature type="compositionally biased region" description="Basic and acidic residues" evidence="2">
    <location>
        <begin position="385"/>
        <end position="394"/>
    </location>
</feature>
<feature type="compositionally biased region" description="Basic and acidic residues" evidence="2">
    <location>
        <begin position="1044"/>
        <end position="1053"/>
    </location>
</feature>
<feature type="compositionally biased region" description="Low complexity" evidence="2">
    <location>
        <begin position="805"/>
        <end position="820"/>
    </location>
</feature>
<feature type="compositionally biased region" description="Polar residues" evidence="2">
    <location>
        <begin position="744"/>
        <end position="759"/>
    </location>
</feature>
<feature type="compositionally biased region" description="Acidic residues" evidence="2">
    <location>
        <begin position="1029"/>
        <end position="1043"/>
    </location>
</feature>
<feature type="region of interest" description="Disordered" evidence="2">
    <location>
        <begin position="348"/>
        <end position="394"/>
    </location>
</feature>
<feature type="compositionally biased region" description="Polar residues" evidence="2">
    <location>
        <begin position="615"/>
        <end position="635"/>
    </location>
</feature>
<feature type="region of interest" description="Disordered" evidence="2">
    <location>
        <begin position="159"/>
        <end position="221"/>
    </location>
</feature>
<evidence type="ECO:0000256" key="2">
    <source>
        <dbReference type="SAM" id="MobiDB-lite"/>
    </source>
</evidence>
<evidence type="ECO:0000259" key="3">
    <source>
        <dbReference type="Pfam" id="PF10650"/>
    </source>
</evidence>
<feature type="compositionally biased region" description="Acidic residues" evidence="2">
    <location>
        <begin position="903"/>
        <end position="927"/>
    </location>
</feature>
<dbReference type="Proteomes" id="UP000758155">
    <property type="component" value="Unassembled WGS sequence"/>
</dbReference>
<dbReference type="PANTHER" id="PTHR21563">
    <property type="entry name" value="ZINC FINGER C3H1 DOMAIN-CONTAINING PROTEIN"/>
    <property type="match status" value="1"/>
</dbReference>
<feature type="coiled-coil region" evidence="1">
    <location>
        <begin position="676"/>
        <end position="717"/>
    </location>
</feature>
<comment type="caution">
    <text evidence="4">The sequence shown here is derived from an EMBL/GenBank/DDBJ whole genome shotgun (WGS) entry which is preliminary data.</text>
</comment>
<accession>A0A9P5BZB7</accession>
<feature type="compositionally biased region" description="Polar residues" evidence="2">
    <location>
        <begin position="778"/>
        <end position="793"/>
    </location>
</feature>
<dbReference type="AlphaFoldDB" id="A0A9P5BZB7"/>
<feature type="compositionally biased region" description="Polar residues" evidence="2">
    <location>
        <begin position="559"/>
        <end position="569"/>
    </location>
</feature>
<feature type="region of interest" description="Disordered" evidence="2">
    <location>
        <begin position="1"/>
        <end position="82"/>
    </location>
</feature>
<dbReference type="EMBL" id="SWKV01000055">
    <property type="protein sequence ID" value="KAF3035812.1"/>
    <property type="molecule type" value="Genomic_DNA"/>
</dbReference>
<sequence length="1234" mass="132269">MADNSNFPGTPFPFPFPQIQQPPNGAHQDGQQQHAPPPPPGWSLPGLQQYPPQPYAPQPGHAENQSNLPQFPPAGLNWPPQIPTEWLQLMQNSMQAGMVPPPLPGLNFPPHSLPHTPQTPAAPVAFPPFPPQFAPQPTVSLAAAPAPVAPADRIQEVMDSDREDGEVSDAEASSRTPAGIAMRQRYPEPPRSAPQPAAASSRVEEAYNPDKPSAGQMMSQVPVSTAAPQQRAVVSEVDRVQQQREEAKQFIRLLNANNIGYHALAKENVDVELLRGMYRSMNLPSEPEPLPPPKANGAAAKAVTETQPKAMPAVSTNIAAASAASAAASPVDRKDYLARLQAAKLARQCGPAKASPPQKSPVTTASPAADNGTPQATMTPTRKPPATDEQKARQTELIKQRLEALKAQSKQGIVQKPSQPSTQPGSAVTANTSAPQTPGASFSNIPGLFMNGPSSSGNGASTPSRQPQAMPQKRPAPSDTFMSTPRGSVTPYNRQYAQSPQHHHEDSMIIEVSDDESNSSDMDIDEDQGPSISTAIRQAPVSVPGFPPRQGPIPAAASAVSTPGPQTPATAARTGELSTKEQELAALKLTLKKKLAEQKRIKEAAEAASAAASAVTATRQETTSKQPRLSPSVRAQETVAPAIVQASTSANLSSRDRKRRRRTEIQERLPTLDDEIASNEAEMARLAKDLERLRSNNERIMQDKQRLTKELEDLGIDTEGMSHADMRATKDEIERAQSPEKVASPQTTALPSASPSVQELSAPVTPPVETEGAKVAETVTTHTAPLNNTQPASPQYGILPGLGGAASQSSASRQIQLAQQPVQEQGASLANVQPSTAPHLKPPKEQEEVGAGNDRASATPMDDDEDFYSPPPPNEVDVIFEVPVAELLEGQVQQAISSAPSPSEEEEVEMSVSSGEEDEEEYEPEEPLVEKAEIEEPVLAVPSVDEPAPVPSPHEAQLPEVQVEPSQSVGQSQVSTEDEEAYEPPDVDEEMTEAASPAEVAQVDAVIPQASSPGEADEGAMDIATSSSEESDESDSDSDEETESEHGLPETKTHAAPPDVNNADDLAPELQPDTSVAIVSATEHIEDVPVVEEEPEPPRFTPYESPLRMFKSYRYHPQYTQEVDGGFLSLTYSHQIDAEKPLCPFESAGGSCNDPECPYQHFRGMGITGEKLLVQLGTANPGKTQAEKQQWNDGLRSVLKDLRQKNIKDPNGIAREIAKYRRQFLNDDTRVVNL</sequence>
<feature type="compositionally biased region" description="Polar residues" evidence="2">
    <location>
        <begin position="964"/>
        <end position="975"/>
    </location>
</feature>